<evidence type="ECO:0000313" key="2">
    <source>
        <dbReference type="Proteomes" id="UP000008721"/>
    </source>
</evidence>
<evidence type="ECO:0000313" key="1">
    <source>
        <dbReference type="EMBL" id="ADR33986.1"/>
    </source>
</evidence>
<dbReference type="KEGG" id="sku:Sulku_1323"/>
<reference evidence="1 2" key="1">
    <citation type="journal article" date="2012" name="Stand. Genomic Sci.">
        <title>Complete genome sequence of the sulfur compounds oxidizing chemolithoautotroph Sulfuricurvum kujiense type strain (YK-1(T)).</title>
        <authorList>
            <person name="Han C."/>
            <person name="Kotsyurbenko O."/>
            <person name="Chertkov O."/>
            <person name="Held B."/>
            <person name="Lapidus A."/>
            <person name="Nolan M."/>
            <person name="Lucas S."/>
            <person name="Hammon N."/>
            <person name="Deshpande S."/>
            <person name="Cheng J.F."/>
            <person name="Tapia R."/>
            <person name="Goodwin L.A."/>
            <person name="Pitluck S."/>
            <person name="Liolios K."/>
            <person name="Pagani I."/>
            <person name="Ivanova N."/>
            <person name="Mavromatis K."/>
            <person name="Mikhailova N."/>
            <person name="Pati A."/>
            <person name="Chen A."/>
            <person name="Palaniappan K."/>
            <person name="Land M."/>
            <person name="Hauser L."/>
            <person name="Chang Y.J."/>
            <person name="Jeffries C.D."/>
            <person name="Brambilla E.M."/>
            <person name="Rohde M."/>
            <person name="Spring S."/>
            <person name="Sikorski J."/>
            <person name="Goker M."/>
            <person name="Woyke T."/>
            <person name="Bristow J."/>
            <person name="Eisen J.A."/>
            <person name="Markowitz V."/>
            <person name="Hugenholtz P."/>
            <person name="Kyrpides N.C."/>
            <person name="Klenk H.P."/>
            <person name="Detter J.C."/>
        </authorList>
    </citation>
    <scope>NUCLEOTIDE SEQUENCE [LARGE SCALE GENOMIC DNA]</scope>
    <source>
        <strain evidence="2">ATCC BAA-921 / DSM 16994 / JCM 11577 / YK-1</strain>
    </source>
</reference>
<accession>E4TY66</accession>
<gene>
    <name evidence="1" type="ordered locus">Sulku_1323</name>
</gene>
<dbReference type="AlphaFoldDB" id="E4TY66"/>
<name>E4TY66_SULKY</name>
<dbReference type="HOGENOM" id="CLU_2541339_0_0_7"/>
<keyword evidence="2" id="KW-1185">Reference proteome</keyword>
<dbReference type="EMBL" id="CP002355">
    <property type="protein sequence ID" value="ADR33986.1"/>
    <property type="molecule type" value="Genomic_DNA"/>
</dbReference>
<dbReference type="RefSeq" id="WP_013460183.1">
    <property type="nucleotide sequence ID" value="NC_014762.1"/>
</dbReference>
<organism evidence="1 2">
    <name type="scientific">Sulfuricurvum kujiense (strain ATCC BAA-921 / DSM 16994 / JCM 11577 / YK-1)</name>
    <dbReference type="NCBI Taxonomy" id="709032"/>
    <lineage>
        <taxon>Bacteria</taxon>
        <taxon>Pseudomonadati</taxon>
        <taxon>Campylobacterota</taxon>
        <taxon>Epsilonproteobacteria</taxon>
        <taxon>Campylobacterales</taxon>
        <taxon>Sulfurimonadaceae</taxon>
        <taxon>Sulfuricurvum</taxon>
    </lineage>
</organism>
<protein>
    <submittedName>
        <fullName evidence="1">Uncharacterized protein</fullName>
    </submittedName>
</protein>
<proteinExistence type="predicted"/>
<sequence>MIQNSLVNQQVQDDVVNRITKIAHQHLQIAYKAKMTHYEMSMCLEISNLQNVPIDQIFNKMAIFKESSDYIVYKKDFIWNGSK</sequence>
<dbReference type="Proteomes" id="UP000008721">
    <property type="component" value="Chromosome"/>
</dbReference>